<keyword evidence="1" id="KW-0812">Transmembrane</keyword>
<protein>
    <submittedName>
        <fullName evidence="2">Uncharacterized protein</fullName>
    </submittedName>
</protein>
<feature type="transmembrane region" description="Helical" evidence="1">
    <location>
        <begin position="20"/>
        <end position="43"/>
    </location>
</feature>
<sequence>MVRRTGRLNGAFKVKNLSGAGMGALRVALLFGSAAVALSLMFMPDGDRRSARQALLDPGIDHIVTSSFGARANTYQQQRTVFRASPDECVISRDGSKRGNC</sequence>
<dbReference type="AlphaFoldDB" id="A0A916W3A4"/>
<gene>
    <name evidence="2" type="ORF">GCM10011385_15360</name>
</gene>
<evidence type="ECO:0000256" key="1">
    <source>
        <dbReference type="SAM" id="Phobius"/>
    </source>
</evidence>
<reference evidence="2" key="1">
    <citation type="journal article" date="2014" name="Int. J. Syst. Evol. Microbiol.">
        <title>Complete genome sequence of Corynebacterium casei LMG S-19264T (=DSM 44701T), isolated from a smear-ripened cheese.</title>
        <authorList>
            <consortium name="US DOE Joint Genome Institute (JGI-PGF)"/>
            <person name="Walter F."/>
            <person name="Albersmeier A."/>
            <person name="Kalinowski J."/>
            <person name="Ruckert C."/>
        </authorList>
    </citation>
    <scope>NUCLEOTIDE SEQUENCE</scope>
    <source>
        <strain evidence="2">CGMCC 1.15320</strain>
    </source>
</reference>
<dbReference type="EMBL" id="BMIF01000003">
    <property type="protein sequence ID" value="GGA62507.1"/>
    <property type="molecule type" value="Genomic_DNA"/>
</dbReference>
<evidence type="ECO:0000313" key="2">
    <source>
        <dbReference type="EMBL" id="GGA62507.1"/>
    </source>
</evidence>
<name>A0A916W3A4_9HYPH</name>
<proteinExistence type="predicted"/>
<keyword evidence="1" id="KW-1133">Transmembrane helix</keyword>
<evidence type="ECO:0000313" key="3">
    <source>
        <dbReference type="Proteomes" id="UP000636264"/>
    </source>
</evidence>
<reference evidence="2" key="2">
    <citation type="submission" date="2020-09" db="EMBL/GenBank/DDBJ databases">
        <authorList>
            <person name="Sun Q."/>
            <person name="Zhou Y."/>
        </authorList>
    </citation>
    <scope>NUCLEOTIDE SEQUENCE</scope>
    <source>
        <strain evidence="2">CGMCC 1.15320</strain>
    </source>
</reference>
<dbReference type="Proteomes" id="UP000636264">
    <property type="component" value="Unassembled WGS sequence"/>
</dbReference>
<accession>A0A916W3A4</accession>
<comment type="caution">
    <text evidence="2">The sequence shown here is derived from an EMBL/GenBank/DDBJ whole genome shotgun (WGS) entry which is preliminary data.</text>
</comment>
<keyword evidence="3" id="KW-1185">Reference proteome</keyword>
<organism evidence="2 3">
    <name type="scientific">Nitratireductor aestuarii</name>
    <dbReference type="NCBI Taxonomy" id="1735103"/>
    <lineage>
        <taxon>Bacteria</taxon>
        <taxon>Pseudomonadati</taxon>
        <taxon>Pseudomonadota</taxon>
        <taxon>Alphaproteobacteria</taxon>
        <taxon>Hyphomicrobiales</taxon>
        <taxon>Phyllobacteriaceae</taxon>
        <taxon>Nitratireductor</taxon>
    </lineage>
</organism>
<keyword evidence="1" id="KW-0472">Membrane</keyword>